<evidence type="ECO:0000313" key="3">
    <source>
        <dbReference type="EMBL" id="MBB5747547.1"/>
    </source>
</evidence>
<protein>
    <submittedName>
        <fullName evidence="3">Archaellin</fullName>
    </submittedName>
</protein>
<keyword evidence="4" id="KW-1185">Reference proteome</keyword>
<evidence type="ECO:0000256" key="2">
    <source>
        <dbReference type="SAM" id="SignalP"/>
    </source>
</evidence>
<feature type="region of interest" description="Disordered" evidence="1">
    <location>
        <begin position="84"/>
        <end position="103"/>
    </location>
</feature>
<dbReference type="AlphaFoldDB" id="A0A7W9CKY4"/>
<feature type="signal peptide" evidence="2">
    <location>
        <begin position="1"/>
        <end position="21"/>
    </location>
</feature>
<accession>A0A7W9CKY4</accession>
<feature type="chain" id="PRO_5031012672" evidence="2">
    <location>
        <begin position="22"/>
        <end position="154"/>
    </location>
</feature>
<dbReference type="EMBL" id="JACHOR010000006">
    <property type="protein sequence ID" value="MBB5747547.1"/>
    <property type="molecule type" value="Genomic_DNA"/>
</dbReference>
<sequence>MLRVLVPGVLALGLATTAAQTQSTALDEATGQPVAWHLSHDGALAKLAYGASNSDDLAFMVTCSAGETDVAIYGDVMPIGVTSQTGSRPFSPDPLSGGEASEENVSLSEVGLGELSRKGRMTVIADERIYQLAATRQERRVVDRFLAYCRTGQA</sequence>
<name>A0A7W9CKY4_9CAUL</name>
<reference evidence="3 4" key="1">
    <citation type="submission" date="2020-08" db="EMBL/GenBank/DDBJ databases">
        <title>Genomic Encyclopedia of Type Strains, Phase IV (KMG-IV): sequencing the most valuable type-strain genomes for metagenomic binning, comparative biology and taxonomic classification.</title>
        <authorList>
            <person name="Goeker M."/>
        </authorList>
    </citation>
    <scope>NUCLEOTIDE SEQUENCE [LARGE SCALE GENOMIC DNA]</scope>
    <source>
        <strain evidence="3 4">DSM 4737</strain>
    </source>
</reference>
<comment type="caution">
    <text evidence="3">The sequence shown here is derived from an EMBL/GenBank/DDBJ whole genome shotgun (WGS) entry which is preliminary data.</text>
</comment>
<organism evidence="3 4">
    <name type="scientific">Brevundimonas variabilis</name>
    <dbReference type="NCBI Taxonomy" id="74312"/>
    <lineage>
        <taxon>Bacteria</taxon>
        <taxon>Pseudomonadati</taxon>
        <taxon>Pseudomonadota</taxon>
        <taxon>Alphaproteobacteria</taxon>
        <taxon>Caulobacterales</taxon>
        <taxon>Caulobacteraceae</taxon>
        <taxon>Brevundimonas</taxon>
    </lineage>
</organism>
<proteinExistence type="predicted"/>
<dbReference type="RefSeq" id="WP_183214538.1">
    <property type="nucleotide sequence ID" value="NZ_JACHOR010000006.1"/>
</dbReference>
<dbReference type="Proteomes" id="UP000545037">
    <property type="component" value="Unassembled WGS sequence"/>
</dbReference>
<evidence type="ECO:0000256" key="1">
    <source>
        <dbReference type="SAM" id="MobiDB-lite"/>
    </source>
</evidence>
<gene>
    <name evidence="3" type="ORF">GGR13_003175</name>
</gene>
<keyword evidence="2" id="KW-0732">Signal</keyword>
<evidence type="ECO:0000313" key="4">
    <source>
        <dbReference type="Proteomes" id="UP000545037"/>
    </source>
</evidence>